<reference evidence="2" key="1">
    <citation type="submission" date="2018-12" db="EMBL/GenBank/DDBJ databases">
        <title>Novel natural products biosynthetic potential of the class Ktedonobacteria.</title>
        <authorList>
            <person name="Zheng Y."/>
            <person name="Saitou A."/>
            <person name="Wang C.M."/>
            <person name="Toyoda A."/>
            <person name="Minakuchi Y."/>
            <person name="Sekiguchi Y."/>
            <person name="Ueda K."/>
            <person name="Takano H."/>
            <person name="Sakai Y."/>
            <person name="Yokota A."/>
            <person name="Yabe S."/>
        </authorList>
    </citation>
    <scope>NUCLEOTIDE SEQUENCE</scope>
    <source>
        <strain evidence="2">A3-2</strain>
    </source>
</reference>
<organism evidence="2">
    <name type="scientific">Thermogemmatispora argillosa</name>
    <dbReference type="NCBI Taxonomy" id="2045280"/>
    <lineage>
        <taxon>Bacteria</taxon>
        <taxon>Bacillati</taxon>
        <taxon>Chloroflexota</taxon>
        <taxon>Ktedonobacteria</taxon>
        <taxon>Thermogemmatisporales</taxon>
        <taxon>Thermogemmatisporaceae</taxon>
        <taxon>Thermogemmatispora</taxon>
    </lineage>
</organism>
<accession>A0A455SXV7</accession>
<gene>
    <name evidence="2" type="ORF">KTA_06050</name>
</gene>
<proteinExistence type="predicted"/>
<evidence type="ECO:0000256" key="1">
    <source>
        <dbReference type="SAM" id="Phobius"/>
    </source>
</evidence>
<dbReference type="AlphaFoldDB" id="A0A455SXV7"/>
<name>A0A455SXV7_9CHLR</name>
<dbReference type="EMBL" id="AP019377">
    <property type="protein sequence ID" value="BBH92406.1"/>
    <property type="molecule type" value="Genomic_DNA"/>
</dbReference>
<feature type="transmembrane region" description="Helical" evidence="1">
    <location>
        <begin position="55"/>
        <end position="80"/>
    </location>
</feature>
<keyword evidence="1" id="KW-1133">Transmembrane helix</keyword>
<sequence length="81" mass="8829">MTRGRRSSSGHLRNPFAANRAAAGTEIVRGISRHLGRLSGALPDPTGGKQQRLMLALLIVVMLLLLVLISLSCYLCYLILR</sequence>
<keyword evidence="1" id="KW-0472">Membrane</keyword>
<evidence type="ECO:0000313" key="2">
    <source>
        <dbReference type="EMBL" id="BBH92406.1"/>
    </source>
</evidence>
<keyword evidence="1" id="KW-0812">Transmembrane</keyword>
<protein>
    <submittedName>
        <fullName evidence="2">Uncharacterized protein</fullName>
    </submittedName>
</protein>